<dbReference type="AlphaFoldDB" id="A0AAD3CUF0"/>
<accession>A0AAD3CUF0</accession>
<sequence>MASSSTNGRQDPSQAPPSQKNSLQSQRRQGNALNDTTNSKENDSSTGYSSISTTRNAGQFACIPPARLIPCPPVARLHTTLPLGVGLLSAPQKQQKRKRLPPHIANAVALLQKEKENGIVRPGTDLHQKRKALELEQKKHKRPKEDTSAEESFDGELPDCPEDLPPVSSESEELSKRAMKRAAEIAAELGVQPITDPSKMPSIREMNSVFAKCDDENDEKGMQKIEKEIEMYYFLRILYESHPERNCNPYDLLVFHLGILKLSQMMKWKKKEAVIPWKKMDLHTKGLWHVFHLRNIIVIMLAAFASVCYSWWLLHPIECILFGIRHAISRRYFRNGQLKGKVVYLFGKMGMEMGDNILFPPNTLPHLQRFRVCPEPVFPDFVFEITLGRTGLMDRYTQIHLVRIEGRVCNIRIL</sequence>
<reference evidence="3 4" key="1">
    <citation type="journal article" date="2021" name="Sci. Rep.">
        <title>The genome of the diatom Chaetoceros tenuissimus carries an ancient integrated fragment of an extant virus.</title>
        <authorList>
            <person name="Hongo Y."/>
            <person name="Kimura K."/>
            <person name="Takaki Y."/>
            <person name="Yoshida Y."/>
            <person name="Baba S."/>
            <person name="Kobayashi G."/>
            <person name="Nagasaki K."/>
            <person name="Hano T."/>
            <person name="Tomaru Y."/>
        </authorList>
    </citation>
    <scope>NUCLEOTIDE SEQUENCE [LARGE SCALE GENOMIC DNA]</scope>
    <source>
        <strain evidence="3 4">NIES-3715</strain>
    </source>
</reference>
<gene>
    <name evidence="3" type="ORF">CTEN210_07726</name>
</gene>
<evidence type="ECO:0000256" key="1">
    <source>
        <dbReference type="SAM" id="MobiDB-lite"/>
    </source>
</evidence>
<keyword evidence="2" id="KW-1133">Transmembrane helix</keyword>
<feature type="compositionally biased region" description="Polar residues" evidence="1">
    <location>
        <begin position="1"/>
        <end position="37"/>
    </location>
</feature>
<evidence type="ECO:0000313" key="4">
    <source>
        <dbReference type="Proteomes" id="UP001054902"/>
    </source>
</evidence>
<keyword evidence="2" id="KW-0812">Transmembrane</keyword>
<feature type="region of interest" description="Disordered" evidence="1">
    <location>
        <begin position="134"/>
        <end position="170"/>
    </location>
</feature>
<feature type="compositionally biased region" description="Basic and acidic residues" evidence="1">
    <location>
        <begin position="134"/>
        <end position="147"/>
    </location>
</feature>
<evidence type="ECO:0000313" key="3">
    <source>
        <dbReference type="EMBL" id="GFH51250.1"/>
    </source>
</evidence>
<keyword evidence="4" id="KW-1185">Reference proteome</keyword>
<dbReference type="EMBL" id="BLLK01000045">
    <property type="protein sequence ID" value="GFH51250.1"/>
    <property type="molecule type" value="Genomic_DNA"/>
</dbReference>
<name>A0AAD3CUF0_9STRA</name>
<feature type="region of interest" description="Disordered" evidence="1">
    <location>
        <begin position="1"/>
        <end position="52"/>
    </location>
</feature>
<keyword evidence="2" id="KW-0472">Membrane</keyword>
<dbReference type="Proteomes" id="UP001054902">
    <property type="component" value="Unassembled WGS sequence"/>
</dbReference>
<feature type="transmembrane region" description="Helical" evidence="2">
    <location>
        <begin position="295"/>
        <end position="314"/>
    </location>
</feature>
<organism evidence="3 4">
    <name type="scientific">Chaetoceros tenuissimus</name>
    <dbReference type="NCBI Taxonomy" id="426638"/>
    <lineage>
        <taxon>Eukaryota</taxon>
        <taxon>Sar</taxon>
        <taxon>Stramenopiles</taxon>
        <taxon>Ochrophyta</taxon>
        <taxon>Bacillariophyta</taxon>
        <taxon>Coscinodiscophyceae</taxon>
        <taxon>Chaetocerotophycidae</taxon>
        <taxon>Chaetocerotales</taxon>
        <taxon>Chaetocerotaceae</taxon>
        <taxon>Chaetoceros</taxon>
    </lineage>
</organism>
<comment type="caution">
    <text evidence="3">The sequence shown here is derived from an EMBL/GenBank/DDBJ whole genome shotgun (WGS) entry which is preliminary data.</text>
</comment>
<evidence type="ECO:0000256" key="2">
    <source>
        <dbReference type="SAM" id="Phobius"/>
    </source>
</evidence>
<feature type="compositionally biased region" description="Acidic residues" evidence="1">
    <location>
        <begin position="148"/>
        <end position="162"/>
    </location>
</feature>
<protein>
    <submittedName>
        <fullName evidence="3">Uncharacterized protein</fullName>
    </submittedName>
</protein>
<proteinExistence type="predicted"/>